<reference evidence="2" key="2">
    <citation type="submission" date="2020-05" db="UniProtKB">
        <authorList>
            <consortium name="EnsemblMetazoa"/>
        </authorList>
    </citation>
    <scope>IDENTIFICATION</scope>
    <source>
        <strain evidence="2">IAEA</strain>
    </source>
</reference>
<evidence type="ECO:0000313" key="2">
    <source>
        <dbReference type="EnsemblMetazoa" id="GPAI044921-PA"/>
    </source>
</evidence>
<sequence>MIVDDDEAVFGISGGSGSTNNHHLTNNIANALSSSSSTSDSDSSGSDSGSDSDDSTEDDRSTKPAQNSSQQLPSLSLGTITSSPPLHMEYSNHTQNSHHHHQYNQTKQQQDQQLNPSTVNYASNGAFPNDLLQNDLQLSSNSSDDDSD</sequence>
<feature type="compositionally biased region" description="Low complexity" evidence="1">
    <location>
        <begin position="66"/>
        <end position="77"/>
    </location>
</feature>
<evidence type="ECO:0000313" key="3">
    <source>
        <dbReference type="Proteomes" id="UP000092445"/>
    </source>
</evidence>
<protein>
    <recommendedName>
        <fullName evidence="4">Ell-associated factor Eaf</fullName>
    </recommendedName>
</protein>
<evidence type="ECO:0000256" key="1">
    <source>
        <dbReference type="SAM" id="MobiDB-lite"/>
    </source>
</evidence>
<dbReference type="AlphaFoldDB" id="A0A1B0AGD9"/>
<name>A0A1B0AGD9_GLOPL</name>
<feature type="compositionally biased region" description="Low complexity" evidence="1">
    <location>
        <begin position="33"/>
        <end position="49"/>
    </location>
</feature>
<organism evidence="2 3">
    <name type="scientific">Glossina pallidipes</name>
    <name type="common">Tsetse fly</name>
    <dbReference type="NCBI Taxonomy" id="7398"/>
    <lineage>
        <taxon>Eukaryota</taxon>
        <taxon>Metazoa</taxon>
        <taxon>Ecdysozoa</taxon>
        <taxon>Arthropoda</taxon>
        <taxon>Hexapoda</taxon>
        <taxon>Insecta</taxon>
        <taxon>Pterygota</taxon>
        <taxon>Neoptera</taxon>
        <taxon>Endopterygota</taxon>
        <taxon>Diptera</taxon>
        <taxon>Brachycera</taxon>
        <taxon>Muscomorpha</taxon>
        <taxon>Hippoboscoidea</taxon>
        <taxon>Glossinidae</taxon>
        <taxon>Glossina</taxon>
    </lineage>
</organism>
<dbReference type="STRING" id="7398.A0A1B0AGD9"/>
<dbReference type="EnsemblMetazoa" id="GPAI044921-RA">
    <property type="protein sequence ID" value="GPAI044921-PA"/>
    <property type="gene ID" value="GPAI044921"/>
</dbReference>
<feature type="compositionally biased region" description="Polar residues" evidence="1">
    <location>
        <begin position="18"/>
        <end position="32"/>
    </location>
</feature>
<feature type="compositionally biased region" description="Low complexity" evidence="1">
    <location>
        <begin position="103"/>
        <end position="113"/>
    </location>
</feature>
<feature type="region of interest" description="Disordered" evidence="1">
    <location>
        <begin position="1"/>
        <end position="148"/>
    </location>
</feature>
<keyword evidence="3" id="KW-1185">Reference proteome</keyword>
<feature type="compositionally biased region" description="Polar residues" evidence="1">
    <location>
        <begin position="114"/>
        <end position="123"/>
    </location>
</feature>
<evidence type="ECO:0008006" key="4">
    <source>
        <dbReference type="Google" id="ProtNLM"/>
    </source>
</evidence>
<dbReference type="VEuPathDB" id="VectorBase:GPAI044921"/>
<feature type="compositionally biased region" description="Low complexity" evidence="1">
    <location>
        <begin position="129"/>
        <end position="142"/>
    </location>
</feature>
<dbReference type="Proteomes" id="UP000092445">
    <property type="component" value="Unassembled WGS sequence"/>
</dbReference>
<proteinExistence type="predicted"/>
<accession>A0A1B0AGD9</accession>
<reference evidence="3" key="1">
    <citation type="submission" date="2014-03" db="EMBL/GenBank/DDBJ databases">
        <authorList>
            <person name="Aksoy S."/>
            <person name="Warren W."/>
            <person name="Wilson R.K."/>
        </authorList>
    </citation>
    <scope>NUCLEOTIDE SEQUENCE [LARGE SCALE GENOMIC DNA]</scope>
    <source>
        <strain evidence="3">IAEA</strain>
    </source>
</reference>